<keyword evidence="14 17" id="KW-0472">Membrane</keyword>
<keyword evidence="13" id="KW-0902">Two-component regulatory system</keyword>
<keyword evidence="8 17" id="KW-0812">Transmembrane</keyword>
<dbReference type="PROSITE" id="PS50109">
    <property type="entry name" value="HIS_KIN"/>
    <property type="match status" value="1"/>
</dbReference>
<reference evidence="19 20" key="1">
    <citation type="submission" date="2021-07" db="EMBL/GenBank/DDBJ databases">
        <title>A novel Jannaschia species isolated from marine dinoflagellate Ceratoperidinium margalefii.</title>
        <authorList>
            <person name="Jiang Y."/>
            <person name="Li Z."/>
        </authorList>
    </citation>
    <scope>NUCLEOTIDE SEQUENCE [LARGE SCALE GENOMIC DNA]</scope>
    <source>
        <strain evidence="19 20">J12C1-MA-4</strain>
    </source>
</reference>
<keyword evidence="11" id="KW-0067">ATP-binding</keyword>
<dbReference type="PANTHER" id="PTHR43065">
    <property type="entry name" value="SENSOR HISTIDINE KINASE"/>
    <property type="match status" value="1"/>
</dbReference>
<sequence>MPNRPRRAIWMVALLALIALGAILAAYPRIERFYLRQAGAEDAATLRLATEVLRGALERTQALPALIADRPILPQLLAEPDNEGIVPFANELLRQSALSLDVSDIYVLDTEGRTVAASNYRTEHSFVGANFSYRPYFVDAMGAGLGRFHALGTQSGQRGYFFASPVIEDTQVIGVVVVKLRIDGFEEAWAQSGSTLIVRDVNNVIFMSDREEWRFRRTAPIQDWVMSQIARTRQYPVSMLTRLEMETAPLDPDVGFGLEVARIGRESFVSQTSLIAAASWRVSILTPTGPAVQRAWTAVLLLSLVVIMVALVLATVLARRARLVERLSAERSLATLLEARVAERTTELKTEVEERRATEARLRKTQAELVQAGKLAALGQMSAALSHEFNQPLAAVKSYAENARTFLDRGRMEDAQRNIERISGLADRMASISKHLRNFARRPGEKTGPVPLGPVIDDALELMAPRLRGVDIRYTPPETEIWVRGGRVRLQQVVVNLLGNALDAMAEVEAPQIDIALRGGASPEIAVRDIGPGLSEEALAQAFDPFFTTKEPGQGLGLGLSISFNIIGDFGGRLWAENHPDGGAIFRVTLESATPEAQEHAAQ</sequence>
<dbReference type="EMBL" id="CP079194">
    <property type="protein sequence ID" value="QXT41440.1"/>
    <property type="molecule type" value="Genomic_DNA"/>
</dbReference>
<organism evidence="19 20">
    <name type="scientific">Gymnodinialimonas ceratoperidinii</name>
    <dbReference type="NCBI Taxonomy" id="2856823"/>
    <lineage>
        <taxon>Bacteria</taxon>
        <taxon>Pseudomonadati</taxon>
        <taxon>Pseudomonadota</taxon>
        <taxon>Alphaproteobacteria</taxon>
        <taxon>Rhodobacterales</taxon>
        <taxon>Paracoccaceae</taxon>
        <taxon>Gymnodinialimonas</taxon>
    </lineage>
</organism>
<evidence type="ECO:0000256" key="7">
    <source>
        <dbReference type="ARBA" id="ARBA00022679"/>
    </source>
</evidence>
<keyword evidence="7" id="KW-0808">Transferase</keyword>
<dbReference type="GO" id="GO:0005886">
    <property type="term" value="C:plasma membrane"/>
    <property type="evidence" value="ECO:0007669"/>
    <property type="project" value="UniProtKB-SubCell"/>
</dbReference>
<dbReference type="InterPro" id="IPR017055">
    <property type="entry name" value="Sig_transdc_His_kinase_DctB"/>
</dbReference>
<accession>A0A8F6YEB9</accession>
<dbReference type="InterPro" id="IPR003594">
    <property type="entry name" value="HATPase_dom"/>
</dbReference>
<evidence type="ECO:0000256" key="12">
    <source>
        <dbReference type="ARBA" id="ARBA00022989"/>
    </source>
</evidence>
<dbReference type="PANTHER" id="PTHR43065:SF46">
    <property type="entry name" value="C4-DICARBOXYLATE TRANSPORT SENSOR PROTEIN DCTB"/>
    <property type="match status" value="1"/>
</dbReference>
<dbReference type="Pfam" id="PF02518">
    <property type="entry name" value="HATPase_c"/>
    <property type="match status" value="1"/>
</dbReference>
<keyword evidence="5" id="KW-0997">Cell inner membrane</keyword>
<keyword evidence="9" id="KW-0547">Nucleotide-binding</keyword>
<keyword evidence="6" id="KW-0597">Phosphoprotein</keyword>
<comment type="subcellular location">
    <subcellularLocation>
        <location evidence="2">Cell inner membrane</location>
        <topology evidence="2">Multi-pass membrane protein</topology>
    </subcellularLocation>
</comment>
<dbReference type="InterPro" id="IPR003661">
    <property type="entry name" value="HisK_dim/P_dom"/>
</dbReference>
<keyword evidence="10 19" id="KW-0418">Kinase</keyword>
<evidence type="ECO:0000256" key="11">
    <source>
        <dbReference type="ARBA" id="ARBA00022840"/>
    </source>
</evidence>
<gene>
    <name evidence="19" type="ORF">KYE46_11350</name>
</gene>
<dbReference type="GO" id="GO:0005524">
    <property type="term" value="F:ATP binding"/>
    <property type="evidence" value="ECO:0007669"/>
    <property type="project" value="UniProtKB-KW"/>
</dbReference>
<dbReference type="Pfam" id="PF00512">
    <property type="entry name" value="HisKA"/>
    <property type="match status" value="1"/>
</dbReference>
<dbReference type="InterPro" id="IPR005467">
    <property type="entry name" value="His_kinase_dom"/>
</dbReference>
<dbReference type="Proteomes" id="UP000825009">
    <property type="component" value="Chromosome"/>
</dbReference>
<proteinExistence type="predicted"/>
<dbReference type="SMART" id="SM00387">
    <property type="entry name" value="HATPase_c"/>
    <property type="match status" value="1"/>
</dbReference>
<evidence type="ECO:0000256" key="9">
    <source>
        <dbReference type="ARBA" id="ARBA00022741"/>
    </source>
</evidence>
<dbReference type="KEGG" id="gce:KYE46_11350"/>
<evidence type="ECO:0000256" key="3">
    <source>
        <dbReference type="ARBA" id="ARBA00012438"/>
    </source>
</evidence>
<dbReference type="FunFam" id="3.30.450.20:FF:000127">
    <property type="entry name" value="C4-dicarboxylate transport sensor protein"/>
    <property type="match status" value="1"/>
</dbReference>
<evidence type="ECO:0000256" key="8">
    <source>
        <dbReference type="ARBA" id="ARBA00022692"/>
    </source>
</evidence>
<dbReference type="PIRSF" id="PIRSF036431">
    <property type="entry name" value="STHK_DctB"/>
    <property type="match status" value="1"/>
</dbReference>
<keyword evidence="4" id="KW-1003">Cell membrane</keyword>
<name>A0A8F6YEB9_9RHOB</name>
<feature type="transmembrane region" description="Helical" evidence="17">
    <location>
        <begin position="295"/>
        <end position="318"/>
    </location>
</feature>
<dbReference type="AlphaFoldDB" id="A0A8F6YEB9"/>
<dbReference type="FunFam" id="1.10.287.130:FF:000049">
    <property type="entry name" value="C4-dicarboxylate transport sensor protein DctB"/>
    <property type="match status" value="1"/>
</dbReference>
<feature type="domain" description="Histidine kinase" evidence="18">
    <location>
        <begin position="384"/>
        <end position="594"/>
    </location>
</feature>
<comment type="catalytic activity">
    <reaction evidence="1">
        <text>ATP + protein L-histidine = ADP + protein N-phospho-L-histidine.</text>
        <dbReference type="EC" id="2.7.13.3"/>
    </reaction>
</comment>
<evidence type="ECO:0000256" key="16">
    <source>
        <dbReference type="ARBA" id="ARBA00073143"/>
    </source>
</evidence>
<keyword evidence="12 17" id="KW-1133">Transmembrane helix</keyword>
<evidence type="ECO:0000256" key="15">
    <source>
        <dbReference type="ARBA" id="ARBA00059004"/>
    </source>
</evidence>
<dbReference type="CDD" id="cd00082">
    <property type="entry name" value="HisKA"/>
    <property type="match status" value="1"/>
</dbReference>
<evidence type="ECO:0000313" key="20">
    <source>
        <dbReference type="Proteomes" id="UP000825009"/>
    </source>
</evidence>
<evidence type="ECO:0000256" key="6">
    <source>
        <dbReference type="ARBA" id="ARBA00022553"/>
    </source>
</evidence>
<evidence type="ECO:0000256" key="10">
    <source>
        <dbReference type="ARBA" id="ARBA00022777"/>
    </source>
</evidence>
<dbReference type="EC" id="2.7.13.3" evidence="3"/>
<evidence type="ECO:0000256" key="14">
    <source>
        <dbReference type="ARBA" id="ARBA00023136"/>
    </source>
</evidence>
<evidence type="ECO:0000313" key="19">
    <source>
        <dbReference type="EMBL" id="QXT41440.1"/>
    </source>
</evidence>
<evidence type="ECO:0000256" key="17">
    <source>
        <dbReference type="SAM" id="Phobius"/>
    </source>
</evidence>
<protein>
    <recommendedName>
        <fullName evidence="16">C4-dicarboxylate transport sensor protein DctB</fullName>
        <ecNumber evidence="3">2.7.13.3</ecNumber>
    </recommendedName>
</protein>
<dbReference type="GO" id="GO:0000155">
    <property type="term" value="F:phosphorelay sensor kinase activity"/>
    <property type="evidence" value="ECO:0007669"/>
    <property type="project" value="InterPro"/>
</dbReference>
<comment type="function">
    <text evidence="15">Member of the two-component regulatory system DctB/DctD involved in the transport of C4-dicarboxylates. DctB functions as a membrane-associated protein kinase that phosphorylates DctD in response to environmental signals.</text>
</comment>
<keyword evidence="20" id="KW-1185">Reference proteome</keyword>
<evidence type="ECO:0000256" key="5">
    <source>
        <dbReference type="ARBA" id="ARBA00022519"/>
    </source>
</evidence>
<evidence type="ECO:0000256" key="4">
    <source>
        <dbReference type="ARBA" id="ARBA00022475"/>
    </source>
</evidence>
<evidence type="ECO:0000256" key="13">
    <source>
        <dbReference type="ARBA" id="ARBA00023012"/>
    </source>
</evidence>
<evidence type="ECO:0000256" key="2">
    <source>
        <dbReference type="ARBA" id="ARBA00004429"/>
    </source>
</evidence>
<dbReference type="SMART" id="SM00388">
    <property type="entry name" value="HisKA"/>
    <property type="match status" value="1"/>
</dbReference>
<evidence type="ECO:0000256" key="1">
    <source>
        <dbReference type="ARBA" id="ARBA00000085"/>
    </source>
</evidence>
<evidence type="ECO:0000259" key="18">
    <source>
        <dbReference type="PROSITE" id="PS50109"/>
    </source>
</evidence>